<keyword evidence="3" id="KW-1185">Reference proteome</keyword>
<keyword evidence="1" id="KW-0493">Microtubule</keyword>
<keyword evidence="1" id="KW-0243">Dynein</keyword>
<reference evidence="2 3" key="1">
    <citation type="journal article" date="2017" name="Mol. Plant">
        <title>The Genome of Medicinal Plant Macleaya cordata Provides New Insights into Benzylisoquinoline Alkaloids Metabolism.</title>
        <authorList>
            <person name="Liu X."/>
            <person name="Liu Y."/>
            <person name="Huang P."/>
            <person name="Ma Y."/>
            <person name="Qing Z."/>
            <person name="Tang Q."/>
            <person name="Cao H."/>
            <person name="Cheng P."/>
            <person name="Zheng Y."/>
            <person name="Yuan Z."/>
            <person name="Zhou Y."/>
            <person name="Liu J."/>
            <person name="Tang Z."/>
            <person name="Zhuo Y."/>
            <person name="Zhang Y."/>
            <person name="Yu L."/>
            <person name="Huang J."/>
            <person name="Yang P."/>
            <person name="Peng Q."/>
            <person name="Zhang J."/>
            <person name="Jiang W."/>
            <person name="Zhang Z."/>
            <person name="Lin K."/>
            <person name="Ro D.K."/>
            <person name="Chen X."/>
            <person name="Xiong X."/>
            <person name="Shang Y."/>
            <person name="Huang S."/>
            <person name="Zeng J."/>
        </authorList>
    </citation>
    <scope>NUCLEOTIDE SEQUENCE [LARGE SCALE GENOMIC DNA]</scope>
    <source>
        <strain evidence="3">cv. BLH2017</strain>
        <tissue evidence="2">Root</tissue>
    </source>
</reference>
<evidence type="ECO:0000256" key="1">
    <source>
        <dbReference type="RuleBase" id="RU365010"/>
    </source>
</evidence>
<dbReference type="CDD" id="cd21452">
    <property type="entry name" value="DLC-like_DYNLL1_DYNLL2"/>
    <property type="match status" value="1"/>
</dbReference>
<dbReference type="InterPro" id="IPR001372">
    <property type="entry name" value="Dynein_light_chain_typ-1/2"/>
</dbReference>
<comment type="caution">
    <text evidence="2">The sequence shown here is derived from an EMBL/GenBank/DDBJ whole genome shotgun (WGS) entry which is preliminary data.</text>
</comment>
<gene>
    <name evidence="2" type="ORF">BVC80_1433g57</name>
</gene>
<dbReference type="FunFam" id="3.30.740.10:FF:000008">
    <property type="entry name" value="Dynein light chain"/>
    <property type="match status" value="1"/>
</dbReference>
<proteinExistence type="inferred from homology"/>
<dbReference type="PANTHER" id="PTHR11886:SF70">
    <property type="entry name" value="DYNEIN LIGHT CHAIN"/>
    <property type="match status" value="1"/>
</dbReference>
<dbReference type="STRING" id="56857.A0A200QBX8"/>
<dbReference type="AlphaFoldDB" id="A0A200QBX8"/>
<dbReference type="GO" id="GO:0007017">
    <property type="term" value="P:microtubule-based process"/>
    <property type="evidence" value="ECO:0007669"/>
    <property type="project" value="InterPro"/>
</dbReference>
<keyword evidence="1" id="KW-0963">Cytoplasm</keyword>
<accession>A0A200QBX8</accession>
<dbReference type="InterPro" id="IPR037177">
    <property type="entry name" value="DLC_sf"/>
</dbReference>
<evidence type="ECO:0000313" key="2">
    <source>
        <dbReference type="EMBL" id="OVA08006.1"/>
    </source>
</evidence>
<comment type="subcellular location">
    <subcellularLocation>
        <location evidence="1">Cytoplasm</location>
        <location evidence="1">Cytoskeleton</location>
    </subcellularLocation>
</comment>
<comment type="similarity">
    <text evidence="1">Belongs to the dynein light chain family.</text>
</comment>
<dbReference type="OrthoDB" id="10033309at2759"/>
<organism evidence="2 3">
    <name type="scientific">Macleaya cordata</name>
    <name type="common">Five-seeded plume-poppy</name>
    <name type="synonym">Bocconia cordata</name>
    <dbReference type="NCBI Taxonomy" id="56857"/>
    <lineage>
        <taxon>Eukaryota</taxon>
        <taxon>Viridiplantae</taxon>
        <taxon>Streptophyta</taxon>
        <taxon>Embryophyta</taxon>
        <taxon>Tracheophyta</taxon>
        <taxon>Spermatophyta</taxon>
        <taxon>Magnoliopsida</taxon>
        <taxon>Ranunculales</taxon>
        <taxon>Papaveraceae</taxon>
        <taxon>Papaveroideae</taxon>
        <taxon>Macleaya</taxon>
    </lineage>
</organism>
<dbReference type="GO" id="GO:0045505">
    <property type="term" value="F:dynein intermediate chain binding"/>
    <property type="evidence" value="ECO:0007669"/>
    <property type="project" value="TreeGrafter"/>
</dbReference>
<dbReference type="FunCoup" id="A0A200QBX8">
    <property type="interactions" value="7"/>
</dbReference>
<dbReference type="GO" id="GO:0005874">
    <property type="term" value="C:microtubule"/>
    <property type="evidence" value="ECO:0007669"/>
    <property type="project" value="UniProtKB-KW"/>
</dbReference>
<dbReference type="OMA" id="QGCFIHF"/>
<sequence length="115" mass="12608">MQITMLESKGVIGETDMLQTMQQDALRVAEKALDVFDVTDSIDIASFIKKEFDKVYGPGWQCIVGTNFGSFVTHCHGCFIHYCIGNLAILLFRGLGGPEVAQADWFSGGLETLKA</sequence>
<dbReference type="SMART" id="SM01375">
    <property type="entry name" value="Dynein_light"/>
    <property type="match status" value="1"/>
</dbReference>
<evidence type="ECO:0000313" key="3">
    <source>
        <dbReference type="Proteomes" id="UP000195402"/>
    </source>
</evidence>
<dbReference type="PANTHER" id="PTHR11886">
    <property type="entry name" value="DYNEIN LIGHT CHAIN"/>
    <property type="match status" value="1"/>
</dbReference>
<dbReference type="GO" id="GO:0005868">
    <property type="term" value="C:cytoplasmic dynein complex"/>
    <property type="evidence" value="ECO:0007669"/>
    <property type="project" value="TreeGrafter"/>
</dbReference>
<dbReference type="InParanoid" id="A0A200QBX8"/>
<dbReference type="Pfam" id="PF01221">
    <property type="entry name" value="Dynein_light"/>
    <property type="match status" value="1"/>
</dbReference>
<keyword evidence="1" id="KW-0505">Motor protein</keyword>
<dbReference type="Proteomes" id="UP000195402">
    <property type="component" value="Unassembled WGS sequence"/>
</dbReference>
<keyword evidence="1" id="KW-0206">Cytoskeleton</keyword>
<protein>
    <recommendedName>
        <fullName evidence="1">Dynein light chain</fullName>
    </recommendedName>
</protein>
<dbReference type="Gene3D" id="3.30.740.10">
    <property type="entry name" value="Protein Inhibitor Of Neuronal Nitric Oxide Synthase"/>
    <property type="match status" value="1"/>
</dbReference>
<dbReference type="EMBL" id="MVGT01002390">
    <property type="protein sequence ID" value="OVA08006.1"/>
    <property type="molecule type" value="Genomic_DNA"/>
</dbReference>
<dbReference type="SUPFAM" id="SSF54648">
    <property type="entry name" value="DLC"/>
    <property type="match status" value="1"/>
</dbReference>
<name>A0A200QBX8_MACCD</name>